<evidence type="ECO:0000313" key="3">
    <source>
        <dbReference type="Proteomes" id="UP001595075"/>
    </source>
</evidence>
<organism evidence="2 3">
    <name type="scientific">Oculimacula yallundae</name>
    <dbReference type="NCBI Taxonomy" id="86028"/>
    <lineage>
        <taxon>Eukaryota</taxon>
        <taxon>Fungi</taxon>
        <taxon>Dikarya</taxon>
        <taxon>Ascomycota</taxon>
        <taxon>Pezizomycotina</taxon>
        <taxon>Leotiomycetes</taxon>
        <taxon>Helotiales</taxon>
        <taxon>Ploettnerulaceae</taxon>
        <taxon>Oculimacula</taxon>
    </lineage>
</organism>
<evidence type="ECO:0000313" key="2">
    <source>
        <dbReference type="EMBL" id="KAL2064364.1"/>
    </source>
</evidence>
<reference evidence="2 3" key="1">
    <citation type="journal article" date="2024" name="Commun. Biol.">
        <title>Comparative genomic analysis of thermophilic fungi reveals convergent evolutionary adaptations and gene losses.</title>
        <authorList>
            <person name="Steindorff A.S."/>
            <person name="Aguilar-Pontes M.V."/>
            <person name="Robinson A.J."/>
            <person name="Andreopoulos B."/>
            <person name="LaButti K."/>
            <person name="Kuo A."/>
            <person name="Mondo S."/>
            <person name="Riley R."/>
            <person name="Otillar R."/>
            <person name="Haridas S."/>
            <person name="Lipzen A."/>
            <person name="Grimwood J."/>
            <person name="Schmutz J."/>
            <person name="Clum A."/>
            <person name="Reid I.D."/>
            <person name="Moisan M.C."/>
            <person name="Butler G."/>
            <person name="Nguyen T.T.M."/>
            <person name="Dewar K."/>
            <person name="Conant G."/>
            <person name="Drula E."/>
            <person name="Henrissat B."/>
            <person name="Hansel C."/>
            <person name="Singer S."/>
            <person name="Hutchinson M.I."/>
            <person name="de Vries R.P."/>
            <person name="Natvig D.O."/>
            <person name="Powell A.J."/>
            <person name="Tsang A."/>
            <person name="Grigoriev I.V."/>
        </authorList>
    </citation>
    <scope>NUCLEOTIDE SEQUENCE [LARGE SCALE GENOMIC DNA]</scope>
    <source>
        <strain evidence="2 3">CBS 494.80</strain>
    </source>
</reference>
<keyword evidence="1" id="KW-0732">Signal</keyword>
<dbReference type="PROSITE" id="PS51257">
    <property type="entry name" value="PROKAR_LIPOPROTEIN"/>
    <property type="match status" value="1"/>
</dbReference>
<proteinExistence type="predicted"/>
<gene>
    <name evidence="2" type="ORF">VTL71DRAFT_4858</name>
</gene>
<sequence length="148" mass="16235">MFLFKALFIALTILGMTAQACIRVHAVQKNRITGGSMTAQIWDNDFFYERQAQGKTGSSSNTVWSFTFSNGYKLDLWANGAQGRISIPNGWSADLRNQNTDRQTYCQITSDSGACKYTASETEACLNDGFGNCGGYTCGLCDFGDCPR</sequence>
<keyword evidence="3" id="KW-1185">Reference proteome</keyword>
<evidence type="ECO:0000256" key="1">
    <source>
        <dbReference type="SAM" id="SignalP"/>
    </source>
</evidence>
<dbReference type="EMBL" id="JAZHXI010000014">
    <property type="protein sequence ID" value="KAL2064364.1"/>
    <property type="molecule type" value="Genomic_DNA"/>
</dbReference>
<comment type="caution">
    <text evidence="2">The sequence shown here is derived from an EMBL/GenBank/DDBJ whole genome shotgun (WGS) entry which is preliminary data.</text>
</comment>
<feature type="signal peptide" evidence="1">
    <location>
        <begin position="1"/>
        <end position="18"/>
    </location>
</feature>
<accession>A0ABR4C381</accession>
<feature type="chain" id="PRO_5046067529" evidence="1">
    <location>
        <begin position="19"/>
        <end position="148"/>
    </location>
</feature>
<name>A0ABR4C381_9HELO</name>
<protein>
    <submittedName>
        <fullName evidence="2">Uncharacterized protein</fullName>
    </submittedName>
</protein>
<dbReference type="Proteomes" id="UP001595075">
    <property type="component" value="Unassembled WGS sequence"/>
</dbReference>